<dbReference type="CDD" id="cd16012">
    <property type="entry name" value="ALP"/>
    <property type="match status" value="1"/>
</dbReference>
<evidence type="ECO:0000313" key="6">
    <source>
        <dbReference type="EMBL" id="KAG7530843.1"/>
    </source>
</evidence>
<dbReference type="SUPFAM" id="SSF53649">
    <property type="entry name" value="Alkaline phosphatase-like"/>
    <property type="match status" value="1"/>
</dbReference>
<feature type="signal peptide" evidence="5">
    <location>
        <begin position="1"/>
        <end position="20"/>
    </location>
</feature>
<keyword evidence="5" id="KW-0732">Signal</keyword>
<accession>A0A8K0JIM1</accession>
<feature type="binding site" evidence="3">
    <location>
        <position position="175"/>
    </location>
    <ligand>
        <name>Mg(2+)</name>
        <dbReference type="ChEBI" id="CHEBI:18420"/>
    </ligand>
</feature>
<evidence type="ECO:0000256" key="1">
    <source>
        <dbReference type="ARBA" id="ARBA00012647"/>
    </source>
</evidence>
<dbReference type="AlphaFoldDB" id="A0A8K0JIM1"/>
<feature type="binding site" evidence="3">
    <location>
        <position position="285"/>
    </location>
    <ligand>
        <name>Mg(2+)</name>
        <dbReference type="ChEBI" id="CHEBI:18420"/>
    </ligand>
</feature>
<keyword evidence="3" id="KW-0460">Magnesium</keyword>
<dbReference type="GO" id="GO:0004035">
    <property type="term" value="F:alkaline phosphatase activity"/>
    <property type="evidence" value="ECO:0007669"/>
    <property type="project" value="UniProtKB-EC"/>
</dbReference>
<feature type="binding site" evidence="3">
    <location>
        <position position="448"/>
    </location>
    <ligand>
        <name>Zn(2+)</name>
        <dbReference type="ChEBI" id="CHEBI:29105"/>
        <label>2</label>
    </ligand>
</feature>
<reference evidence="6" key="1">
    <citation type="submission" date="2020-04" db="EMBL/GenBank/DDBJ databases">
        <title>Analysis of mating type loci in Filobasidium floriforme.</title>
        <authorList>
            <person name="Nowrousian M."/>
        </authorList>
    </citation>
    <scope>NUCLEOTIDE SEQUENCE</scope>
    <source>
        <strain evidence="6">CBS 6242</strain>
    </source>
</reference>
<dbReference type="EMBL" id="JABELV010000107">
    <property type="protein sequence ID" value="KAG7530843.1"/>
    <property type="molecule type" value="Genomic_DNA"/>
</dbReference>
<feature type="binding site" evidence="3">
    <location>
        <position position="619"/>
    </location>
    <ligand>
        <name>Zn(2+)</name>
        <dbReference type="ChEBI" id="CHEBI:29105"/>
        <label>2</label>
    </ligand>
</feature>
<dbReference type="GO" id="GO:0046872">
    <property type="term" value="F:metal ion binding"/>
    <property type="evidence" value="ECO:0007669"/>
    <property type="project" value="UniProtKB-KW"/>
</dbReference>
<name>A0A8K0JIM1_9TREE</name>
<evidence type="ECO:0000256" key="3">
    <source>
        <dbReference type="PIRSR" id="PIRSR601952-2"/>
    </source>
</evidence>
<dbReference type="InterPro" id="IPR001952">
    <property type="entry name" value="Alkaline_phosphatase"/>
</dbReference>
<comment type="similarity">
    <text evidence="4">Belongs to the alkaline phosphatase family.</text>
</comment>
<dbReference type="Gene3D" id="3.40.720.10">
    <property type="entry name" value="Alkaline Phosphatase, subunit A"/>
    <property type="match status" value="1"/>
</dbReference>
<dbReference type="PANTHER" id="PTHR11596">
    <property type="entry name" value="ALKALINE PHOSPHATASE"/>
    <property type="match status" value="1"/>
</dbReference>
<comment type="cofactor">
    <cofactor evidence="3">
        <name>Mg(2+)</name>
        <dbReference type="ChEBI" id="CHEBI:18420"/>
    </cofactor>
    <text evidence="3">Binds 1 Mg(2+) ion.</text>
</comment>
<dbReference type="PANTHER" id="PTHR11596:SF72">
    <property type="entry name" value="ALKALINE PHOSPHATASE"/>
    <property type="match status" value="1"/>
</dbReference>
<feature type="chain" id="PRO_5035439203" description="alkaline phosphatase" evidence="5">
    <location>
        <begin position="21"/>
        <end position="676"/>
    </location>
</feature>
<evidence type="ECO:0000313" key="7">
    <source>
        <dbReference type="Proteomes" id="UP000812966"/>
    </source>
</evidence>
<organism evidence="6 7">
    <name type="scientific">Filobasidium floriforme</name>
    <dbReference type="NCBI Taxonomy" id="5210"/>
    <lineage>
        <taxon>Eukaryota</taxon>
        <taxon>Fungi</taxon>
        <taxon>Dikarya</taxon>
        <taxon>Basidiomycota</taxon>
        <taxon>Agaricomycotina</taxon>
        <taxon>Tremellomycetes</taxon>
        <taxon>Filobasidiales</taxon>
        <taxon>Filobasidiaceae</taxon>
        <taxon>Filobasidium</taxon>
    </lineage>
</organism>
<feature type="binding site" evidence="3">
    <location>
        <position position="489"/>
    </location>
    <ligand>
        <name>Zn(2+)</name>
        <dbReference type="ChEBI" id="CHEBI:29105"/>
        <label>2</label>
    </ligand>
</feature>
<protein>
    <recommendedName>
        <fullName evidence="1">alkaline phosphatase</fullName>
        <ecNumber evidence="1">3.1.3.1</ecNumber>
    </recommendedName>
</protein>
<sequence length="676" mass="73558">MRSTYLALASLASIATPVLGQTFQRLGGCPTLGCVFPPDQAEFLAGAKFDIRLEVHAPVNGSEAFNNGVPDENFSLQISNNKGYSASITDFFQTPDTTVEKWNFTWYEDLFALDAKTPTEVNVASKAYRSLSLSEPGEYTATLKYYDGQETVARWTVREPCEKPLVKNVILFIGDGMPQSAITAARLLAHKQINGKYQSTMQLDKMDGVGLQMTHSMDTFITDSANSATAIMTGHKSTVNALGVYRDSSPNPFDDPKVETIAELFHRQRGGKVGIVSTAFLADATPASLVAHTRDRGQYAPITEMYLNGVTSNYSDWTSWSGPDVLLGGGAEQWIAGSGSPGKKDYYEVFRQAGYQVVNDKDQLASADASQRTLGVFSQSNMAKWIDREIFPQNLPNITKSPTGNGTAVNQPGLAEMTLKAIDVLHSRSGDKGFFLMSEAASIDKMFHAMDYDRALGELLELDDTVRQTIAHLETIGELDETLIVVTADHAHGFDVFGSSDSKYMTAKDDDRVKRSAIGIYESSGHSEYQVAKGSRPDNETIVYGDQGPNFPVQWDPRYTIAAGFGAHPDVQESYSIAKNGPRLPAITQNGTAYANPADKPDGYLTNGTIPADQTQGIHSLQDVPIFTKGKPEAVAVFRGVMENTDIFFHMAKVLGLGSTDRDQNKGNGKGKDNKA</sequence>
<dbReference type="EC" id="3.1.3.1" evidence="1"/>
<feature type="active site" description="Phosphoserine intermediate" evidence="2">
    <location>
        <position position="224"/>
    </location>
</feature>
<dbReference type="PRINTS" id="PR00113">
    <property type="entry name" value="ALKPHPHTASE"/>
</dbReference>
<feature type="binding site" evidence="3">
    <location>
        <position position="283"/>
    </location>
    <ligand>
        <name>Mg(2+)</name>
        <dbReference type="ChEBI" id="CHEBI:18420"/>
    </ligand>
</feature>
<keyword evidence="3" id="KW-0479">Metal-binding</keyword>
<dbReference type="Pfam" id="PF00245">
    <property type="entry name" value="Alk_phosphatase"/>
    <property type="match status" value="1"/>
</dbReference>
<evidence type="ECO:0000256" key="2">
    <source>
        <dbReference type="PIRSR" id="PIRSR601952-1"/>
    </source>
</evidence>
<gene>
    <name evidence="6" type="ORF">FFLO_04750</name>
</gene>
<feature type="binding site" evidence="3">
    <location>
        <position position="444"/>
    </location>
    <ligand>
        <name>Zn(2+)</name>
        <dbReference type="ChEBI" id="CHEBI:29105"/>
        <label>2</label>
    </ligand>
</feature>
<keyword evidence="7" id="KW-1185">Reference proteome</keyword>
<dbReference type="InterPro" id="IPR017850">
    <property type="entry name" value="Alkaline_phosphatase_core_sf"/>
</dbReference>
<feature type="binding site" evidence="3">
    <location>
        <position position="490"/>
    </location>
    <ligand>
        <name>Zn(2+)</name>
        <dbReference type="ChEBI" id="CHEBI:29105"/>
        <label>2</label>
    </ligand>
</feature>
<proteinExistence type="inferred from homology"/>
<comment type="caution">
    <text evidence="6">The sequence shown here is derived from an EMBL/GenBank/DDBJ whole genome shotgun (WGS) entry which is preliminary data.</text>
</comment>
<dbReference type="Proteomes" id="UP000812966">
    <property type="component" value="Unassembled WGS sequence"/>
</dbReference>
<dbReference type="SMART" id="SM00098">
    <property type="entry name" value="alkPPc"/>
    <property type="match status" value="1"/>
</dbReference>
<evidence type="ECO:0000256" key="4">
    <source>
        <dbReference type="RuleBase" id="RU003946"/>
    </source>
</evidence>
<feature type="binding site" evidence="3">
    <location>
        <position position="439"/>
    </location>
    <ligand>
        <name>Mg(2+)</name>
        <dbReference type="ChEBI" id="CHEBI:18420"/>
    </ligand>
</feature>
<comment type="cofactor">
    <cofactor evidence="3">
        <name>Zn(2+)</name>
        <dbReference type="ChEBI" id="CHEBI:29105"/>
    </cofactor>
    <text evidence="3">Binds 2 Zn(2+) ions.</text>
</comment>
<evidence type="ECO:0000256" key="5">
    <source>
        <dbReference type="SAM" id="SignalP"/>
    </source>
</evidence>
<dbReference type="OrthoDB" id="5818554at2759"/>
<keyword evidence="3" id="KW-0862">Zinc</keyword>